<evidence type="ECO:0000256" key="6">
    <source>
        <dbReference type="RuleBase" id="RU368066"/>
    </source>
</evidence>
<protein>
    <recommendedName>
        <fullName evidence="6">Choline transporter-like protein</fullName>
    </recommendedName>
</protein>
<evidence type="ECO:0000256" key="4">
    <source>
        <dbReference type="ARBA" id="ARBA00022989"/>
    </source>
</evidence>
<evidence type="ECO:0000256" key="3">
    <source>
        <dbReference type="ARBA" id="ARBA00022692"/>
    </source>
</evidence>
<keyword evidence="4 6" id="KW-1133">Transmembrane helix</keyword>
<accession>A0AAV0TP83</accession>
<dbReference type="Pfam" id="PF04515">
    <property type="entry name" value="Choline_transpo"/>
    <property type="match status" value="1"/>
</dbReference>
<name>A0AAV0TP83_9STRA</name>
<dbReference type="GO" id="GO:0005886">
    <property type="term" value="C:plasma membrane"/>
    <property type="evidence" value="ECO:0007669"/>
    <property type="project" value="UniProtKB-SubCell"/>
</dbReference>
<comment type="caution">
    <text evidence="6">Lacks conserved residue(s) required for the propagation of feature annotation.</text>
</comment>
<comment type="subcellular location">
    <subcellularLocation>
        <location evidence="6">Cell membrane</location>
        <topology evidence="6">Multi-pass membrane protein</topology>
    </subcellularLocation>
    <subcellularLocation>
        <location evidence="1">Membrane</location>
        <topology evidence="1">Multi-pass membrane protein</topology>
    </subcellularLocation>
</comment>
<gene>
    <name evidence="7" type="ORF">PFR002_LOCUS4878</name>
</gene>
<comment type="caution">
    <text evidence="7">The sequence shown here is derived from an EMBL/GenBank/DDBJ whole genome shotgun (WGS) entry which is preliminary data.</text>
</comment>
<keyword evidence="5 6" id="KW-0472">Membrane</keyword>
<evidence type="ECO:0000256" key="5">
    <source>
        <dbReference type="ARBA" id="ARBA00023136"/>
    </source>
</evidence>
<dbReference type="InterPro" id="IPR007603">
    <property type="entry name" value="Choline_transptr-like"/>
</dbReference>
<proteinExistence type="inferred from homology"/>
<feature type="transmembrane region" description="Helical" evidence="6">
    <location>
        <begin position="7"/>
        <end position="28"/>
    </location>
</feature>
<keyword evidence="3 6" id="KW-0812">Transmembrane</keyword>
<reference evidence="7" key="1">
    <citation type="submission" date="2022-12" db="EMBL/GenBank/DDBJ databases">
        <authorList>
            <person name="Webb A."/>
        </authorList>
    </citation>
    <scope>NUCLEOTIDE SEQUENCE</scope>
    <source>
        <strain evidence="7">Pf2</strain>
    </source>
</reference>
<dbReference type="Proteomes" id="UP001159659">
    <property type="component" value="Unassembled WGS sequence"/>
</dbReference>
<dbReference type="GO" id="GO:0022857">
    <property type="term" value="F:transmembrane transporter activity"/>
    <property type="evidence" value="ECO:0007669"/>
    <property type="project" value="UniProtKB-UniRule"/>
</dbReference>
<evidence type="ECO:0000313" key="8">
    <source>
        <dbReference type="Proteomes" id="UP001159659"/>
    </source>
</evidence>
<evidence type="ECO:0000256" key="1">
    <source>
        <dbReference type="ARBA" id="ARBA00004141"/>
    </source>
</evidence>
<dbReference type="EMBL" id="CANTFK010000748">
    <property type="protein sequence ID" value="CAI5724396.1"/>
    <property type="molecule type" value="Genomic_DNA"/>
</dbReference>
<evidence type="ECO:0000256" key="2">
    <source>
        <dbReference type="ARBA" id="ARBA00007168"/>
    </source>
</evidence>
<comment type="function">
    <text evidence="6">Choline transporter.</text>
</comment>
<organism evidence="7 8">
    <name type="scientific">Peronospora farinosa</name>
    <dbReference type="NCBI Taxonomy" id="134698"/>
    <lineage>
        <taxon>Eukaryota</taxon>
        <taxon>Sar</taxon>
        <taxon>Stramenopiles</taxon>
        <taxon>Oomycota</taxon>
        <taxon>Peronosporomycetes</taxon>
        <taxon>Peronosporales</taxon>
        <taxon>Peronosporaceae</taxon>
        <taxon>Peronospora</taxon>
    </lineage>
</organism>
<sequence>MVLLAEALIWATLITITVLNIVTAVFFAKKARNSDSDLSGRHFVGAEVIFSYHVPPGIHPAILVELGMSTCTTDNCNLSTRPARLSPFYAACSSSTSGSRVKSNIISVTTAGTFAVWKNAAITPFVTMEAWLRALTLNLGSIIFGSLSVAIL</sequence>
<evidence type="ECO:0000313" key="7">
    <source>
        <dbReference type="EMBL" id="CAI5724396.1"/>
    </source>
</evidence>
<comment type="similarity">
    <text evidence="2 6">Belongs to the CTL (choline transporter-like) family.</text>
</comment>
<dbReference type="AlphaFoldDB" id="A0AAV0TP83"/>